<reference evidence="1 2" key="1">
    <citation type="submission" date="2015-02" db="EMBL/GenBank/DDBJ databases">
        <title>Draft genome sequences of ten Microbacterium spp. with emphasis on heavy metal contaminated environments.</title>
        <authorList>
            <person name="Corretto E."/>
        </authorList>
    </citation>
    <scope>NUCLEOTIDE SEQUENCE [LARGE SCALE GENOMIC DNA]</scope>
    <source>
        <strain evidence="1 2">BEL4b</strain>
    </source>
</reference>
<dbReference type="PATRIC" id="fig|82380.11.peg.932"/>
<comment type="caution">
    <text evidence="1">The sequence shown here is derived from an EMBL/GenBank/DDBJ whole genome shotgun (WGS) entry which is preliminary data.</text>
</comment>
<dbReference type="EMBL" id="JYIW01000019">
    <property type="protein sequence ID" value="KJL30515.1"/>
    <property type="molecule type" value="Genomic_DNA"/>
</dbReference>
<dbReference type="RefSeq" id="WP_045278316.1">
    <property type="nucleotide sequence ID" value="NZ_JYIW01000019.1"/>
</dbReference>
<protein>
    <submittedName>
        <fullName evidence="1">Uncharacterized protein</fullName>
    </submittedName>
</protein>
<organism evidence="1 2">
    <name type="scientific">Microbacterium oxydans</name>
    <dbReference type="NCBI Taxonomy" id="82380"/>
    <lineage>
        <taxon>Bacteria</taxon>
        <taxon>Bacillati</taxon>
        <taxon>Actinomycetota</taxon>
        <taxon>Actinomycetes</taxon>
        <taxon>Micrococcales</taxon>
        <taxon>Microbacteriaceae</taxon>
        <taxon>Microbacterium</taxon>
    </lineage>
</organism>
<name>A0A0F0LE00_9MICO</name>
<dbReference type="OrthoDB" id="5075114at2"/>
<sequence>MSATEPDIVTIRLVDYDTKRWIWVPHIWPHEGFTGPGSWADAVSRTVAKRSWLTFVKRRAFRADLVQMSLSRDGESTNWTMAYAANLSQVPRIVRIDAHDRVNGAYDSLEQFLHLDQEGLNEPPVVEPFFSTPLGHGITALMRRRVEGALHGVRLYGWELGNTWVSLSLADFDLRYLDRLRVHTDALARALAFDLDSGAGPQPARARD</sequence>
<evidence type="ECO:0000313" key="2">
    <source>
        <dbReference type="Proteomes" id="UP000033640"/>
    </source>
</evidence>
<proteinExistence type="predicted"/>
<gene>
    <name evidence="1" type="ORF">RS83_00901</name>
</gene>
<dbReference type="Proteomes" id="UP000033640">
    <property type="component" value="Unassembled WGS sequence"/>
</dbReference>
<evidence type="ECO:0000313" key="1">
    <source>
        <dbReference type="EMBL" id="KJL30515.1"/>
    </source>
</evidence>
<dbReference type="AlphaFoldDB" id="A0A0F0LE00"/>
<accession>A0A0F0LE00</accession>